<protein>
    <submittedName>
        <fullName evidence="2">Uncharacterized protein</fullName>
    </submittedName>
</protein>
<comment type="caution">
    <text evidence="2">The sequence shown here is derived from an EMBL/GenBank/DDBJ whole genome shotgun (WGS) entry which is preliminary data.</text>
</comment>
<evidence type="ECO:0000313" key="2">
    <source>
        <dbReference type="EMBL" id="OIK02742.1"/>
    </source>
</evidence>
<dbReference type="EMBL" id="MLYO01000040">
    <property type="protein sequence ID" value="OIK02742.1"/>
    <property type="molecule type" value="Genomic_DNA"/>
</dbReference>
<dbReference type="OrthoDB" id="4249344at2"/>
<feature type="region of interest" description="Disordered" evidence="1">
    <location>
        <begin position="1"/>
        <end position="86"/>
    </location>
</feature>
<keyword evidence="3" id="KW-1185">Reference proteome</keyword>
<name>A0A1S2Q9B5_9ACTN</name>
<dbReference type="Proteomes" id="UP000179642">
    <property type="component" value="Unassembled WGS sequence"/>
</dbReference>
<proteinExistence type="predicted"/>
<evidence type="ECO:0000256" key="1">
    <source>
        <dbReference type="SAM" id="MobiDB-lite"/>
    </source>
</evidence>
<feature type="compositionally biased region" description="Basic and acidic residues" evidence="1">
    <location>
        <begin position="10"/>
        <end position="54"/>
    </location>
</feature>
<reference evidence="2 3" key="1">
    <citation type="submission" date="2016-10" db="EMBL/GenBank/DDBJ databases">
        <title>Genome sequence of Streptomyces sp. MUSC 1.</title>
        <authorList>
            <person name="Lee L.-H."/>
            <person name="Ser H.-L."/>
            <person name="Law J.W.-F."/>
        </authorList>
    </citation>
    <scope>NUCLEOTIDE SEQUENCE [LARGE SCALE GENOMIC DNA]</scope>
    <source>
        <strain evidence="2 3">MUSC 1</strain>
    </source>
</reference>
<accession>A0A1S2Q9B5</accession>
<gene>
    <name evidence="2" type="ORF">BIV23_24290</name>
</gene>
<organism evidence="2 3">
    <name type="scientific">Streptomyces monashensis</name>
    <dbReference type="NCBI Taxonomy" id="1678012"/>
    <lineage>
        <taxon>Bacteria</taxon>
        <taxon>Bacillati</taxon>
        <taxon>Actinomycetota</taxon>
        <taxon>Actinomycetes</taxon>
        <taxon>Kitasatosporales</taxon>
        <taxon>Streptomycetaceae</taxon>
        <taxon>Streptomyces</taxon>
    </lineage>
</organism>
<sequence>MAHHHHKSNKRVEGEPDTGHGRGLPRRPDEPELAERTREDRREAGLRGGRREDPEAAYEAAQAEVDREVREGRMRSGETRRKGRKE</sequence>
<dbReference type="AlphaFoldDB" id="A0A1S2Q9B5"/>
<evidence type="ECO:0000313" key="3">
    <source>
        <dbReference type="Proteomes" id="UP000179642"/>
    </source>
</evidence>
<dbReference type="RefSeq" id="WP_071383057.1">
    <property type="nucleotide sequence ID" value="NZ_MLYO01000040.1"/>
</dbReference>
<feature type="compositionally biased region" description="Basic and acidic residues" evidence="1">
    <location>
        <begin position="64"/>
        <end position="86"/>
    </location>
</feature>